<gene>
    <name evidence="2" type="ORF">GCM10008937_23100</name>
</gene>
<feature type="transmembrane region" description="Helical" evidence="1">
    <location>
        <begin position="325"/>
        <end position="343"/>
    </location>
</feature>
<keyword evidence="1" id="KW-1133">Transmembrane helix</keyword>
<keyword evidence="1" id="KW-0472">Membrane</keyword>
<feature type="transmembrane region" description="Helical" evidence="1">
    <location>
        <begin position="212"/>
        <end position="229"/>
    </location>
</feature>
<keyword evidence="1" id="KW-0812">Transmembrane</keyword>
<keyword evidence="3" id="KW-1185">Reference proteome</keyword>
<feature type="transmembrane region" description="Helical" evidence="1">
    <location>
        <begin position="161"/>
        <end position="179"/>
    </location>
</feature>
<feature type="transmembrane region" description="Helical" evidence="1">
    <location>
        <begin position="91"/>
        <end position="110"/>
    </location>
</feature>
<feature type="transmembrane region" description="Helical" evidence="1">
    <location>
        <begin position="363"/>
        <end position="389"/>
    </location>
</feature>
<accession>A0ABN1C9T4</accession>
<dbReference type="RefSeq" id="WP_343758967.1">
    <property type="nucleotide sequence ID" value="NZ_BAAADB010000021.1"/>
</dbReference>
<feature type="transmembrane region" description="Helical" evidence="1">
    <location>
        <begin position="241"/>
        <end position="261"/>
    </location>
</feature>
<protein>
    <submittedName>
        <fullName evidence="2">Uncharacterized protein</fullName>
    </submittedName>
</protein>
<feature type="transmembrane region" description="Helical" evidence="1">
    <location>
        <begin position="431"/>
        <end position="449"/>
    </location>
</feature>
<organism evidence="2 3">
    <name type="scientific">Deinococcus depolymerans</name>
    <dbReference type="NCBI Taxonomy" id="392408"/>
    <lineage>
        <taxon>Bacteria</taxon>
        <taxon>Thermotogati</taxon>
        <taxon>Deinococcota</taxon>
        <taxon>Deinococci</taxon>
        <taxon>Deinococcales</taxon>
        <taxon>Deinococcaceae</taxon>
        <taxon>Deinococcus</taxon>
    </lineage>
</organism>
<feature type="transmembrane region" description="Helical" evidence="1">
    <location>
        <begin position="282"/>
        <end position="305"/>
    </location>
</feature>
<proteinExistence type="predicted"/>
<evidence type="ECO:0000256" key="1">
    <source>
        <dbReference type="SAM" id="Phobius"/>
    </source>
</evidence>
<feature type="transmembrane region" description="Helical" evidence="1">
    <location>
        <begin position="401"/>
        <end position="419"/>
    </location>
</feature>
<sequence length="481" mass="49154">MTRAAGMEQRSAAPLAQLSRQLNRACTAAVQPLELAAILEAEGLTDSLAQQRYGEASVFSCAERLYQLVPYRAPAVPVVPAARRPLPLRSLLRGGLYLLPALWTPAILSLGPAPDVFQGAGLGLLIASLFGWGWMQGLAYVGFTGLALAPAVAARRLRQTGVGAATLGGLLGLAVAAALGQDTALVTLAALSVSVYLAAATALLVLAQEVTLLTASLPALLWLGLTRVWPGTPEVAGAAHLPVVPAVTLLLAVGGPLLAAWQATRHAGLAGAVQGSRRGVPWAQAGLHCVYGWLCAAALSLVFLAPLSGQPLQAFSLSATELMGLSWSLAPLVLTLGVMELGIARVQRRLREQAQRLDPVRRIVWGALGQIGAGAGLYLALLGGAYLLAGGVAAALGVPALPAPVLAAHLLMALSLLLSGLLNNFGLLPRVLLAWAAAVAAQLAALLLAGPGAAYLLGAAVAAAGLGWLTVLAVRDVRHLL</sequence>
<feature type="transmembrane region" description="Helical" evidence="1">
    <location>
        <begin position="455"/>
        <end position="474"/>
    </location>
</feature>
<comment type="caution">
    <text evidence="2">The sequence shown here is derived from an EMBL/GenBank/DDBJ whole genome shotgun (WGS) entry which is preliminary data.</text>
</comment>
<dbReference type="EMBL" id="BAAADB010000021">
    <property type="protein sequence ID" value="GAA0514750.1"/>
    <property type="molecule type" value="Genomic_DNA"/>
</dbReference>
<name>A0ABN1C9T4_9DEIO</name>
<feature type="transmembrane region" description="Helical" evidence="1">
    <location>
        <begin position="185"/>
        <end position="205"/>
    </location>
</feature>
<reference evidence="2 3" key="1">
    <citation type="journal article" date="2019" name="Int. J. Syst. Evol. Microbiol.">
        <title>The Global Catalogue of Microorganisms (GCM) 10K type strain sequencing project: providing services to taxonomists for standard genome sequencing and annotation.</title>
        <authorList>
            <consortium name="The Broad Institute Genomics Platform"/>
            <consortium name="The Broad Institute Genome Sequencing Center for Infectious Disease"/>
            <person name="Wu L."/>
            <person name="Ma J."/>
        </authorList>
    </citation>
    <scope>NUCLEOTIDE SEQUENCE [LARGE SCALE GENOMIC DNA]</scope>
    <source>
        <strain evidence="2 3">JCM 14368</strain>
    </source>
</reference>
<evidence type="ECO:0000313" key="2">
    <source>
        <dbReference type="EMBL" id="GAA0514750.1"/>
    </source>
</evidence>
<feature type="transmembrane region" description="Helical" evidence="1">
    <location>
        <begin position="122"/>
        <end position="149"/>
    </location>
</feature>
<evidence type="ECO:0000313" key="3">
    <source>
        <dbReference type="Proteomes" id="UP001500191"/>
    </source>
</evidence>
<dbReference type="Proteomes" id="UP001500191">
    <property type="component" value="Unassembled WGS sequence"/>
</dbReference>